<dbReference type="GO" id="GO:0005960">
    <property type="term" value="C:glycine cleavage complex"/>
    <property type="evidence" value="ECO:0007669"/>
    <property type="project" value="InterPro"/>
</dbReference>
<evidence type="ECO:0000256" key="2">
    <source>
        <dbReference type="ARBA" id="ARBA00022823"/>
    </source>
</evidence>
<proteinExistence type="inferred from homology"/>
<dbReference type="Gene3D" id="2.40.50.100">
    <property type="match status" value="1"/>
</dbReference>
<organism evidence="6 7">
    <name type="scientific">Candidatus Anoxymicrobium japonicum</name>
    <dbReference type="NCBI Taxonomy" id="2013648"/>
    <lineage>
        <taxon>Bacteria</taxon>
        <taxon>Bacillati</taxon>
        <taxon>Actinomycetota</taxon>
        <taxon>Candidatus Geothermincolia</taxon>
        <taxon>Candidatus Geothermincolales</taxon>
        <taxon>Candidatus Anoxymicrobiaceae</taxon>
        <taxon>Candidatus Anoxymicrobium</taxon>
    </lineage>
</organism>
<dbReference type="InterPro" id="IPR002930">
    <property type="entry name" value="GCV_H"/>
</dbReference>
<comment type="subunit">
    <text evidence="3">The glycine cleavage system is composed of four proteins: P, T, L and H.</text>
</comment>
<dbReference type="PROSITE" id="PS50968">
    <property type="entry name" value="BIOTINYL_LIPOYL"/>
    <property type="match status" value="1"/>
</dbReference>
<evidence type="ECO:0000256" key="3">
    <source>
        <dbReference type="HAMAP-Rule" id="MF_00272"/>
    </source>
</evidence>
<dbReference type="AlphaFoldDB" id="A0A2N3G4G9"/>
<reference evidence="6 7" key="1">
    <citation type="journal article" date="2017" name="ISME J.">
        <title>Potential for microbial H2 and metal transformations associated with novel bacteria and archaea in deep terrestrial subsurface sediments.</title>
        <authorList>
            <person name="Hernsdorf A.W."/>
            <person name="Amano Y."/>
            <person name="Miyakawa K."/>
            <person name="Ise K."/>
            <person name="Suzuki Y."/>
            <person name="Anantharaman K."/>
            <person name="Probst A."/>
            <person name="Burstein D."/>
            <person name="Thomas B.C."/>
            <person name="Banfield J.F."/>
        </authorList>
    </citation>
    <scope>NUCLEOTIDE SEQUENCE [LARGE SCALE GENOMIC DNA]</scope>
    <source>
        <strain evidence="6">HGW-Actinobacteria-3</strain>
    </source>
</reference>
<comment type="similarity">
    <text evidence="1 3">Belongs to the GcvH family.</text>
</comment>
<dbReference type="GO" id="GO:0005829">
    <property type="term" value="C:cytosol"/>
    <property type="evidence" value="ECO:0007669"/>
    <property type="project" value="TreeGrafter"/>
</dbReference>
<comment type="caution">
    <text evidence="6">The sequence shown here is derived from an EMBL/GenBank/DDBJ whole genome shotgun (WGS) entry which is preliminary data.</text>
</comment>
<dbReference type="NCBIfam" id="TIGR00527">
    <property type="entry name" value="gcvH"/>
    <property type="match status" value="1"/>
</dbReference>
<evidence type="ECO:0000313" key="7">
    <source>
        <dbReference type="Proteomes" id="UP000233654"/>
    </source>
</evidence>
<dbReference type="SUPFAM" id="SSF51230">
    <property type="entry name" value="Single hybrid motif"/>
    <property type="match status" value="1"/>
</dbReference>
<comment type="function">
    <text evidence="3">The glycine cleavage system catalyzes the degradation of glycine. The H protein shuttles the methylamine group of glycine from the P protein to the T protein.</text>
</comment>
<dbReference type="InterPro" id="IPR033753">
    <property type="entry name" value="GCV_H/Fam206"/>
</dbReference>
<feature type="domain" description="Lipoyl-binding" evidence="5">
    <location>
        <begin position="20"/>
        <end position="102"/>
    </location>
</feature>
<evidence type="ECO:0000256" key="1">
    <source>
        <dbReference type="ARBA" id="ARBA00009249"/>
    </source>
</evidence>
<dbReference type="HAMAP" id="MF_00272">
    <property type="entry name" value="GcvH"/>
    <property type="match status" value="1"/>
</dbReference>
<gene>
    <name evidence="3 6" type="primary">gcvH</name>
    <name evidence="6" type="ORF">CVT63_07865</name>
</gene>
<protein>
    <recommendedName>
        <fullName evidence="3">Glycine cleavage system H protein</fullName>
    </recommendedName>
</protein>
<dbReference type="InterPro" id="IPR017453">
    <property type="entry name" value="GCV_H_sub"/>
</dbReference>
<evidence type="ECO:0000313" key="6">
    <source>
        <dbReference type="EMBL" id="PKQ27464.1"/>
    </source>
</evidence>
<evidence type="ECO:0000259" key="5">
    <source>
        <dbReference type="PROSITE" id="PS50968"/>
    </source>
</evidence>
<name>A0A2N3G4G9_9ACTN</name>
<evidence type="ECO:0000256" key="4">
    <source>
        <dbReference type="PIRSR" id="PIRSR617453-50"/>
    </source>
</evidence>
<accession>A0A2N3G4G9</accession>
<dbReference type="InterPro" id="IPR003016">
    <property type="entry name" value="2-oxoA_DH_lipoyl-BS"/>
</dbReference>
<dbReference type="CDD" id="cd06848">
    <property type="entry name" value="GCS_H"/>
    <property type="match status" value="1"/>
</dbReference>
<dbReference type="InterPro" id="IPR000089">
    <property type="entry name" value="Biotin_lipoyl"/>
</dbReference>
<dbReference type="GO" id="GO:0019464">
    <property type="term" value="P:glycine decarboxylation via glycine cleavage system"/>
    <property type="evidence" value="ECO:0007669"/>
    <property type="project" value="UniProtKB-UniRule"/>
</dbReference>
<keyword evidence="2 3" id="KW-0450">Lipoyl</keyword>
<dbReference type="EMBL" id="PHEX01000094">
    <property type="protein sequence ID" value="PKQ27464.1"/>
    <property type="molecule type" value="Genomic_DNA"/>
</dbReference>
<feature type="modified residue" description="N6-lipoyllysine" evidence="3 4">
    <location>
        <position position="61"/>
    </location>
</feature>
<dbReference type="PANTHER" id="PTHR11715">
    <property type="entry name" value="GLYCINE CLEAVAGE SYSTEM H PROTEIN"/>
    <property type="match status" value="1"/>
</dbReference>
<dbReference type="Proteomes" id="UP000233654">
    <property type="component" value="Unassembled WGS sequence"/>
</dbReference>
<dbReference type="NCBIfam" id="NF002270">
    <property type="entry name" value="PRK01202.1"/>
    <property type="match status" value="1"/>
</dbReference>
<sequence>MENYPEDVKYHKEHMWVRSNGTIGITFFAQDQLGEIVFIEVPEPGAAVEAGKTFGEIESRKSVSDLCAPVTGTIKEVNSEVQDAPEIINEDPYGKAWIAVIDINDISEIDSLLTAAEYKELVSGEESP</sequence>
<comment type="cofactor">
    <cofactor evidence="3">
        <name>(R)-lipoate</name>
        <dbReference type="ChEBI" id="CHEBI:83088"/>
    </cofactor>
    <text evidence="3">Binds 1 lipoyl cofactor covalently.</text>
</comment>
<dbReference type="PROSITE" id="PS00189">
    <property type="entry name" value="LIPOYL"/>
    <property type="match status" value="1"/>
</dbReference>
<dbReference type="PANTHER" id="PTHR11715:SF3">
    <property type="entry name" value="GLYCINE CLEAVAGE SYSTEM H PROTEIN-RELATED"/>
    <property type="match status" value="1"/>
</dbReference>
<dbReference type="GO" id="GO:0009249">
    <property type="term" value="P:protein lipoylation"/>
    <property type="evidence" value="ECO:0007669"/>
    <property type="project" value="TreeGrafter"/>
</dbReference>
<dbReference type="InterPro" id="IPR011053">
    <property type="entry name" value="Single_hybrid_motif"/>
</dbReference>
<dbReference type="Pfam" id="PF01597">
    <property type="entry name" value="GCV_H"/>
    <property type="match status" value="1"/>
</dbReference>